<dbReference type="PATRIC" id="fig|1423775.4.peg.254"/>
<dbReference type="SUPFAM" id="SSF81345">
    <property type="entry name" value="ABC transporter involved in vitamin B12 uptake, BtuC"/>
    <property type="match status" value="1"/>
</dbReference>
<evidence type="ECO:0000256" key="8">
    <source>
        <dbReference type="SAM" id="Phobius"/>
    </source>
</evidence>
<feature type="transmembrane region" description="Helical" evidence="8">
    <location>
        <begin position="277"/>
        <end position="295"/>
    </location>
</feature>
<feature type="transmembrane region" description="Helical" evidence="8">
    <location>
        <begin position="190"/>
        <end position="211"/>
    </location>
</feature>
<evidence type="ECO:0000313" key="10">
    <source>
        <dbReference type="Proteomes" id="UP000051248"/>
    </source>
</evidence>
<evidence type="ECO:0000256" key="2">
    <source>
        <dbReference type="ARBA" id="ARBA00007935"/>
    </source>
</evidence>
<feature type="transmembrane region" description="Helical" evidence="8">
    <location>
        <begin position="12"/>
        <end position="31"/>
    </location>
</feature>
<dbReference type="Proteomes" id="UP000051248">
    <property type="component" value="Unassembled WGS sequence"/>
</dbReference>
<comment type="subcellular location">
    <subcellularLocation>
        <location evidence="1">Cell membrane</location>
        <topology evidence="1">Multi-pass membrane protein</topology>
    </subcellularLocation>
</comment>
<keyword evidence="3" id="KW-0813">Transport</keyword>
<reference evidence="9 10" key="1">
    <citation type="journal article" date="2015" name="Genome Announc.">
        <title>Expanding the biotechnology potential of lactobacilli through comparative genomics of 213 strains and associated genera.</title>
        <authorList>
            <person name="Sun Z."/>
            <person name="Harris H.M."/>
            <person name="McCann A."/>
            <person name="Guo C."/>
            <person name="Argimon S."/>
            <person name="Zhang W."/>
            <person name="Yang X."/>
            <person name="Jeffery I.B."/>
            <person name="Cooney J.C."/>
            <person name="Kagawa T.F."/>
            <person name="Liu W."/>
            <person name="Song Y."/>
            <person name="Salvetti E."/>
            <person name="Wrobel A."/>
            <person name="Rasinkangas P."/>
            <person name="Parkhill J."/>
            <person name="Rea M.C."/>
            <person name="O'Sullivan O."/>
            <person name="Ritari J."/>
            <person name="Douillard F.P."/>
            <person name="Paul Ross R."/>
            <person name="Yang R."/>
            <person name="Briner A.E."/>
            <person name="Felis G.E."/>
            <person name="de Vos W.M."/>
            <person name="Barrangou R."/>
            <person name="Klaenhammer T.R."/>
            <person name="Caufield P.W."/>
            <person name="Cui Y."/>
            <person name="Zhang H."/>
            <person name="O'Toole P.W."/>
        </authorList>
    </citation>
    <scope>NUCLEOTIDE SEQUENCE [LARGE SCALE GENOMIC DNA]</scope>
    <source>
        <strain evidence="9 10">DSM 19682</strain>
    </source>
</reference>
<dbReference type="GO" id="GO:0005886">
    <property type="term" value="C:plasma membrane"/>
    <property type="evidence" value="ECO:0007669"/>
    <property type="project" value="UniProtKB-SubCell"/>
</dbReference>
<comment type="caution">
    <text evidence="9">The sequence shown here is derived from an EMBL/GenBank/DDBJ whole genome shotgun (WGS) entry which is preliminary data.</text>
</comment>
<dbReference type="InterPro" id="IPR000522">
    <property type="entry name" value="ABC_transptr_permease_BtuC"/>
</dbReference>
<dbReference type="EMBL" id="AZDZ01000009">
    <property type="protein sequence ID" value="KRK80073.1"/>
    <property type="molecule type" value="Genomic_DNA"/>
</dbReference>
<dbReference type="AlphaFoldDB" id="A0A0R1KGP6"/>
<keyword evidence="6 8" id="KW-1133">Transmembrane helix</keyword>
<dbReference type="Gene3D" id="1.10.3470.10">
    <property type="entry name" value="ABC transporter involved in vitamin B12 uptake, BtuC"/>
    <property type="match status" value="1"/>
</dbReference>
<feature type="transmembrane region" description="Helical" evidence="8">
    <location>
        <begin position="61"/>
        <end position="81"/>
    </location>
</feature>
<dbReference type="PANTHER" id="PTHR30472:SF70">
    <property type="entry name" value="MOLYBDATE IMPORT SYSTEM PERMEASE PROTEIN MOLB"/>
    <property type="match status" value="1"/>
</dbReference>
<feature type="transmembrane region" description="Helical" evidence="8">
    <location>
        <begin position="116"/>
        <end position="136"/>
    </location>
</feature>
<evidence type="ECO:0000256" key="6">
    <source>
        <dbReference type="ARBA" id="ARBA00022989"/>
    </source>
</evidence>
<dbReference type="Pfam" id="PF01032">
    <property type="entry name" value="FecCD"/>
    <property type="match status" value="1"/>
</dbReference>
<keyword evidence="10" id="KW-1185">Reference proteome</keyword>
<dbReference type="PANTHER" id="PTHR30472">
    <property type="entry name" value="FERRIC ENTEROBACTIN TRANSPORT SYSTEM PERMEASE PROTEIN"/>
    <property type="match status" value="1"/>
</dbReference>
<name>A0A0R1KGP6_9LACO</name>
<evidence type="ECO:0000313" key="9">
    <source>
        <dbReference type="EMBL" id="KRK80073.1"/>
    </source>
</evidence>
<comment type="similarity">
    <text evidence="2">Belongs to the binding-protein-dependent transport system permease family. FecCD subfamily.</text>
</comment>
<feature type="transmembrane region" description="Helical" evidence="8">
    <location>
        <begin position="239"/>
        <end position="265"/>
    </location>
</feature>
<dbReference type="eggNOG" id="COG0609">
    <property type="taxonomic scope" value="Bacteria"/>
</dbReference>
<evidence type="ECO:0000256" key="5">
    <source>
        <dbReference type="ARBA" id="ARBA00022692"/>
    </source>
</evidence>
<gene>
    <name evidence="9" type="ORF">FD03_GL000250</name>
</gene>
<evidence type="ECO:0000256" key="4">
    <source>
        <dbReference type="ARBA" id="ARBA00022475"/>
    </source>
</evidence>
<feature type="transmembrane region" description="Helical" evidence="8">
    <location>
        <begin position="307"/>
        <end position="326"/>
    </location>
</feature>
<proteinExistence type="inferred from homology"/>
<keyword evidence="4" id="KW-1003">Cell membrane</keyword>
<dbReference type="STRING" id="1423775.FD03_GL000250"/>
<evidence type="ECO:0000256" key="3">
    <source>
        <dbReference type="ARBA" id="ARBA00022448"/>
    </source>
</evidence>
<dbReference type="GO" id="GO:0033214">
    <property type="term" value="P:siderophore-iron import into cell"/>
    <property type="evidence" value="ECO:0007669"/>
    <property type="project" value="TreeGrafter"/>
</dbReference>
<feature type="transmembrane region" description="Helical" evidence="8">
    <location>
        <begin position="93"/>
        <end position="110"/>
    </location>
</feature>
<dbReference type="FunFam" id="1.10.3470.10:FF:000001">
    <property type="entry name" value="Vitamin B12 ABC transporter permease BtuC"/>
    <property type="match status" value="1"/>
</dbReference>
<evidence type="ECO:0000256" key="7">
    <source>
        <dbReference type="ARBA" id="ARBA00023136"/>
    </source>
</evidence>
<feature type="transmembrane region" description="Helical" evidence="8">
    <location>
        <begin position="148"/>
        <end position="170"/>
    </location>
</feature>
<protein>
    <submittedName>
        <fullName evidence="9">Iron ABC transporter permease</fullName>
    </submittedName>
</protein>
<dbReference type="GO" id="GO:0022857">
    <property type="term" value="F:transmembrane transporter activity"/>
    <property type="evidence" value="ECO:0007669"/>
    <property type="project" value="InterPro"/>
</dbReference>
<accession>A0A0R1KGP6</accession>
<sequence length="333" mass="35879">MVIIIKKRQNKLVMSIALLTLLALIIVSMMMGRYDLSLSEVSKYFIGQANSSSKLILELRFIRIIAVVLVGAGLSMAGATFQSVFSNGLASPNLLGVSTGSSVGAAIAILNGKSIYWIEISAFITGILTVFLTLLINKILRSNSNITLILSGIIMSGLMQSVLGSVKYIADPENQLQSIVYWELGSFMKVDSQALISVGPILIVGIIFLLLTRWRLNTLSLDTYTIKTIGINPTLNRNLMILFATLLTAASVCLCGVVGWIGLVVPHVSRSLVGEDNRYALPMTAITGAILLLIADTLARSISVNDIPLSIITGFIGVPIFIVILIRRRNVGI</sequence>
<evidence type="ECO:0000256" key="1">
    <source>
        <dbReference type="ARBA" id="ARBA00004651"/>
    </source>
</evidence>
<organism evidence="9 10">
    <name type="scientific">Companilactobacillus nodensis DSM 19682 = JCM 14932 = NBRC 107160</name>
    <dbReference type="NCBI Taxonomy" id="1423775"/>
    <lineage>
        <taxon>Bacteria</taxon>
        <taxon>Bacillati</taxon>
        <taxon>Bacillota</taxon>
        <taxon>Bacilli</taxon>
        <taxon>Lactobacillales</taxon>
        <taxon>Lactobacillaceae</taxon>
        <taxon>Companilactobacillus</taxon>
    </lineage>
</organism>
<keyword evidence="5 8" id="KW-0812">Transmembrane</keyword>
<dbReference type="CDD" id="cd06550">
    <property type="entry name" value="TM_ABC_iron-siderophores_like"/>
    <property type="match status" value="1"/>
</dbReference>
<dbReference type="InterPro" id="IPR037294">
    <property type="entry name" value="ABC_BtuC-like"/>
</dbReference>
<keyword evidence="7 8" id="KW-0472">Membrane</keyword>